<name>A0A6P6DT96_OCTDE</name>
<dbReference type="Proteomes" id="UP000515203">
    <property type="component" value="Unplaced"/>
</dbReference>
<accession>A0A6P6DT96</accession>
<reference evidence="6" key="1">
    <citation type="submission" date="2025-08" db="UniProtKB">
        <authorList>
            <consortium name="RefSeq"/>
        </authorList>
    </citation>
    <scope>IDENTIFICATION</scope>
</reference>
<evidence type="ECO:0000259" key="2">
    <source>
        <dbReference type="Pfam" id="PF21047"/>
    </source>
</evidence>
<evidence type="ECO:0000313" key="6">
    <source>
        <dbReference type="RefSeq" id="XP_023563181.1"/>
    </source>
</evidence>
<feature type="domain" description="Maestro/Maestro-like HEAT-repeats" evidence="4">
    <location>
        <begin position="642"/>
        <end position="896"/>
    </location>
</feature>
<dbReference type="InterPro" id="IPR048465">
    <property type="entry name" value="Maestro-like_HEAT"/>
</dbReference>
<dbReference type="FunCoup" id="A0A6P6DT96">
    <property type="interactions" value="87"/>
</dbReference>
<dbReference type="InterPro" id="IPR055406">
    <property type="entry name" value="HEAT_Maestro"/>
</dbReference>
<feature type="domain" description="Maestro-like HEAT-repeats" evidence="2">
    <location>
        <begin position="234"/>
        <end position="453"/>
    </location>
</feature>
<dbReference type="GeneID" id="101560136"/>
<sequence>MNPHSHRQKANTVNFQLSTYRDFWNPNLRGEQLALDMADLSSLQHLESGPNLRGHGMSTELRQSEREAYWLILEFIEQEHMSTMEKQNFLKAVEILSSAVRAEGNGNMNDYYPKATLAKKIETLILEESTETLDSSVRQQAMLCVVALSQVKPSFYLPEILDLVSASISSMFSLPLIMPSLDRKDNASLYLQTTQALDDMLQALVMDDMDPNMLILENFLEIILPWLTHSNKVHEHTRALVTISRLLRFVCNFSTLLHMEMFSMNGKLMGILGLLCLNSNHEISLGASEALHYLSKILVLQRSVRQKMVAILKNLQKRFRGEWFANMQNVSLFFRKYLTPAERADVIMVTMESLTRRSRDDIYAATKMLDVILKYSIPEIEKVPEIIQYIYFHMSSITEAAAQNTIRKILQLLSQSYTDEVILTLFRIEDQPQKGMCKPWEILASFPKGCEVIMKHLLQRLAPQPAPLDRDPSQRTEISPLIATRAIHELLLEWSQQMEVQTFFSPLFIALLFQTSFLMVEGNAAMIQDRRHITEWVDPVSSTVEALKTLMHRSGYGNFESEIEKVGGWELLVNPERHYDGVALLARSLVTKNCWHNRPIFGLLMKMLQDPSCANHFTALVFLAELLQCPDVAAIVDDFVTHILANWFNCAEPATVKLLLQMTEVFTKHKNLEKRLHILQPHVLNCCYSSDSDIVLETFLVLKHLLEELTWQNSSSFLIQLTFKLEPFFEEESEHLRLLAFQIYSQLLARVKRKVLVFPLRHQILNLIVFLVLHLQDVNFGVTQLCRLTLYNTAVLLRWSKLQEVFTKGDVFTIMGALLQQETNKALWFLKQCVALFKSTQVPIRQAAVWFAGQILQILDLEEMKEVEEAYVALRHMKGDPDPMVSCLATQTIYVLEANEKLLLANMTSCSCRRRSQRGCF</sequence>
<dbReference type="RefSeq" id="XP_023563181.1">
    <property type="nucleotide sequence ID" value="XM_023707413.1"/>
</dbReference>
<dbReference type="Gene3D" id="1.25.10.10">
    <property type="entry name" value="Leucine-rich Repeat Variant"/>
    <property type="match status" value="1"/>
</dbReference>
<dbReference type="PANTHER" id="PTHR23120:SF42">
    <property type="entry name" value="MAESTRO HEAT-LIKE REPEAT FAMILY MEMBER 3"/>
    <property type="match status" value="1"/>
</dbReference>
<dbReference type="InterPro" id="IPR011989">
    <property type="entry name" value="ARM-like"/>
</dbReference>
<dbReference type="InterPro" id="IPR045206">
    <property type="entry name" value="Maestro_heat-like_prot"/>
</dbReference>
<dbReference type="Pfam" id="PF21047">
    <property type="entry name" value="HEAT_Maestro"/>
    <property type="match status" value="1"/>
</dbReference>
<dbReference type="AlphaFoldDB" id="A0A6P6DT96"/>
<evidence type="ECO:0000259" key="3">
    <source>
        <dbReference type="Pfam" id="PF23210"/>
    </source>
</evidence>
<gene>
    <name evidence="6" type="primary">LOC101560136</name>
</gene>
<evidence type="ECO:0000256" key="1">
    <source>
        <dbReference type="ARBA" id="ARBA00022737"/>
    </source>
</evidence>
<evidence type="ECO:0000259" key="4">
    <source>
        <dbReference type="Pfam" id="PF23227"/>
    </source>
</evidence>
<keyword evidence="5" id="KW-1185">Reference proteome</keyword>
<dbReference type="SUPFAM" id="SSF48371">
    <property type="entry name" value="ARM repeat"/>
    <property type="match status" value="2"/>
</dbReference>
<protein>
    <submittedName>
        <fullName evidence="6">Maestro heat-like repeat-containing protein family member 7</fullName>
    </submittedName>
</protein>
<dbReference type="InterPro" id="IPR055408">
    <property type="entry name" value="HEAT_MROH2B-like"/>
</dbReference>
<dbReference type="InterPro" id="IPR016024">
    <property type="entry name" value="ARM-type_fold"/>
</dbReference>
<proteinExistence type="predicted"/>
<dbReference type="OrthoDB" id="9580893at2759"/>
<dbReference type="PANTHER" id="PTHR23120">
    <property type="entry name" value="MAESTRO-RELATED HEAT DOMAIN-CONTAINING"/>
    <property type="match status" value="1"/>
</dbReference>
<dbReference type="GO" id="GO:0005737">
    <property type="term" value="C:cytoplasm"/>
    <property type="evidence" value="ECO:0007669"/>
    <property type="project" value="TreeGrafter"/>
</dbReference>
<dbReference type="Pfam" id="PF23227">
    <property type="entry name" value="HEAT_MROH2B_C"/>
    <property type="match status" value="1"/>
</dbReference>
<evidence type="ECO:0000313" key="5">
    <source>
        <dbReference type="Proteomes" id="UP000515203"/>
    </source>
</evidence>
<dbReference type="Pfam" id="PF23210">
    <property type="entry name" value="HEAT_Maestro_2"/>
    <property type="match status" value="1"/>
</dbReference>
<dbReference type="InParanoid" id="A0A6P6DT96"/>
<keyword evidence="1" id="KW-0677">Repeat</keyword>
<feature type="domain" description="MROH2B-like HEAT-repeats" evidence="3">
    <location>
        <begin position="81"/>
        <end position="206"/>
    </location>
</feature>
<organism evidence="5 6">
    <name type="scientific">Octodon degus</name>
    <name type="common">Degu</name>
    <name type="synonym">Sciurus degus</name>
    <dbReference type="NCBI Taxonomy" id="10160"/>
    <lineage>
        <taxon>Eukaryota</taxon>
        <taxon>Metazoa</taxon>
        <taxon>Chordata</taxon>
        <taxon>Craniata</taxon>
        <taxon>Vertebrata</taxon>
        <taxon>Euteleostomi</taxon>
        <taxon>Mammalia</taxon>
        <taxon>Eutheria</taxon>
        <taxon>Euarchontoglires</taxon>
        <taxon>Glires</taxon>
        <taxon>Rodentia</taxon>
        <taxon>Hystricomorpha</taxon>
        <taxon>Octodontidae</taxon>
        <taxon>Octodon</taxon>
    </lineage>
</organism>